<organism evidence="4 5">
    <name type="scientific">Araneus ventricosus</name>
    <name type="common">Orbweaver spider</name>
    <name type="synonym">Epeira ventricosa</name>
    <dbReference type="NCBI Taxonomy" id="182803"/>
    <lineage>
        <taxon>Eukaryota</taxon>
        <taxon>Metazoa</taxon>
        <taxon>Ecdysozoa</taxon>
        <taxon>Arthropoda</taxon>
        <taxon>Chelicerata</taxon>
        <taxon>Arachnida</taxon>
        <taxon>Araneae</taxon>
        <taxon>Araneomorphae</taxon>
        <taxon>Entelegynae</taxon>
        <taxon>Araneoidea</taxon>
        <taxon>Araneidae</taxon>
        <taxon>Araneus</taxon>
    </lineage>
</organism>
<dbReference type="GO" id="GO:0070382">
    <property type="term" value="C:exocytic vesicle"/>
    <property type="evidence" value="ECO:0007669"/>
    <property type="project" value="TreeGrafter"/>
</dbReference>
<sequence length="413" mass="46041">MVQLFLNGECKELLLKRCGDSLVLSLRKNHVGDHEIGRSLAKPTASDESGNSLRSSPHGRLRIRNRSLSGGSEDGKQRKTSVPQISVSECLENPVGRSSTASSEKDSSGVQEDEIDQAFAYHCRSQMSLSSFGGRSESVTSVYSAAGGGRYGTVTVTGEVLFGLIYNYKTSTLEINVKECRNLAAVDVKRSRSDPYVKVYLLPDRTKSGKRKTKVKKHTLNPVFDESLKLETLDAPVSYKGDLILALKYAPPDVTSRKFSKKPGVPVKGSLEVLVREARNLMATRSNGTSDPFCKSYLLPDKSKSGKQKTPVFKKSCNPKWNHTFIYEDVSLEDLKERCLELTIWDYDKITSNDFLGGVRLCLGTGKYQGREVDWMDSVGEERSLWYTMLERPNTWVDGSLLLRPNMQGRRVN</sequence>
<evidence type="ECO:0000313" key="4">
    <source>
        <dbReference type="EMBL" id="GBM11297.1"/>
    </source>
</evidence>
<dbReference type="GO" id="GO:0042043">
    <property type="term" value="F:neurexin family protein binding"/>
    <property type="evidence" value="ECO:0007669"/>
    <property type="project" value="TreeGrafter"/>
</dbReference>
<protein>
    <submittedName>
        <fullName evidence="4">Synaptotagmin-like protein 4</fullName>
    </submittedName>
</protein>
<feature type="compositionally biased region" description="Polar residues" evidence="2">
    <location>
        <begin position="46"/>
        <end position="55"/>
    </location>
</feature>
<feature type="domain" description="C2" evidence="3">
    <location>
        <begin position="251"/>
        <end position="376"/>
    </location>
</feature>
<dbReference type="PANTHER" id="PTHR45716:SF2">
    <property type="entry name" value="BITESIZE, ISOFORM I"/>
    <property type="match status" value="1"/>
</dbReference>
<dbReference type="SUPFAM" id="SSF49562">
    <property type="entry name" value="C2 domain (Calcium/lipid-binding domain, CaLB)"/>
    <property type="match status" value="2"/>
</dbReference>
<keyword evidence="5" id="KW-1185">Reference proteome</keyword>
<keyword evidence="1" id="KW-0677">Repeat</keyword>
<dbReference type="PRINTS" id="PR00399">
    <property type="entry name" value="SYNAPTOTAGMN"/>
</dbReference>
<dbReference type="Gene3D" id="2.60.40.150">
    <property type="entry name" value="C2 domain"/>
    <property type="match status" value="2"/>
</dbReference>
<gene>
    <name evidence="4" type="primary">Sytl4_1</name>
    <name evidence="4" type="ORF">AVEN_13543_1</name>
</gene>
<name>A0A4Y2D5B8_ARAVE</name>
<feature type="region of interest" description="Disordered" evidence="2">
    <location>
        <begin position="37"/>
        <end position="84"/>
    </location>
</feature>
<evidence type="ECO:0000259" key="3">
    <source>
        <dbReference type="PROSITE" id="PS50004"/>
    </source>
</evidence>
<dbReference type="InterPro" id="IPR043567">
    <property type="entry name" value="SYTL1-5_C2B"/>
</dbReference>
<dbReference type="CDD" id="cd08521">
    <property type="entry name" value="C2A_SLP"/>
    <property type="match status" value="1"/>
</dbReference>
<evidence type="ECO:0000313" key="5">
    <source>
        <dbReference type="Proteomes" id="UP000499080"/>
    </source>
</evidence>
<feature type="region of interest" description="Disordered" evidence="2">
    <location>
        <begin position="92"/>
        <end position="111"/>
    </location>
</feature>
<dbReference type="InterPro" id="IPR035892">
    <property type="entry name" value="C2_domain_sf"/>
</dbReference>
<dbReference type="OrthoDB" id="195679at2759"/>
<comment type="caution">
    <text evidence="4">The sequence shown here is derived from an EMBL/GenBank/DDBJ whole genome shotgun (WGS) entry which is preliminary data.</text>
</comment>
<dbReference type="Proteomes" id="UP000499080">
    <property type="component" value="Unassembled WGS sequence"/>
</dbReference>
<dbReference type="PROSITE" id="PS50004">
    <property type="entry name" value="C2"/>
    <property type="match status" value="1"/>
</dbReference>
<dbReference type="GO" id="GO:0005886">
    <property type="term" value="C:plasma membrane"/>
    <property type="evidence" value="ECO:0007669"/>
    <property type="project" value="TreeGrafter"/>
</dbReference>
<proteinExistence type="predicted"/>
<dbReference type="PANTHER" id="PTHR45716">
    <property type="entry name" value="BITESIZE, ISOFORM I"/>
    <property type="match status" value="1"/>
</dbReference>
<dbReference type="InterPro" id="IPR001565">
    <property type="entry name" value="Synaptotagmin"/>
</dbReference>
<accession>A0A4Y2D5B8</accession>
<dbReference type="InterPro" id="IPR000008">
    <property type="entry name" value="C2_dom"/>
</dbReference>
<dbReference type="AlphaFoldDB" id="A0A4Y2D5B8"/>
<dbReference type="CDD" id="cd04020">
    <property type="entry name" value="C2B_SLP_1-2-3-4"/>
    <property type="match status" value="1"/>
</dbReference>
<dbReference type="PRINTS" id="PR00360">
    <property type="entry name" value="C2DOMAIN"/>
</dbReference>
<dbReference type="GO" id="GO:0006887">
    <property type="term" value="P:exocytosis"/>
    <property type="evidence" value="ECO:0007669"/>
    <property type="project" value="TreeGrafter"/>
</dbReference>
<reference evidence="4 5" key="1">
    <citation type="journal article" date="2019" name="Sci. Rep.">
        <title>Orb-weaving spider Araneus ventricosus genome elucidates the spidroin gene catalogue.</title>
        <authorList>
            <person name="Kono N."/>
            <person name="Nakamura H."/>
            <person name="Ohtoshi R."/>
            <person name="Moran D.A.P."/>
            <person name="Shinohara A."/>
            <person name="Yoshida Y."/>
            <person name="Fujiwara M."/>
            <person name="Mori M."/>
            <person name="Tomita M."/>
            <person name="Arakawa K."/>
        </authorList>
    </citation>
    <scope>NUCLEOTIDE SEQUENCE [LARGE SCALE GENOMIC DNA]</scope>
</reference>
<evidence type="ECO:0000256" key="2">
    <source>
        <dbReference type="SAM" id="MobiDB-lite"/>
    </source>
</evidence>
<evidence type="ECO:0000256" key="1">
    <source>
        <dbReference type="ARBA" id="ARBA00022737"/>
    </source>
</evidence>
<dbReference type="SMART" id="SM00239">
    <property type="entry name" value="C2"/>
    <property type="match status" value="2"/>
</dbReference>
<dbReference type="Pfam" id="PF00168">
    <property type="entry name" value="C2"/>
    <property type="match status" value="2"/>
</dbReference>
<dbReference type="EMBL" id="BGPR01000298">
    <property type="protein sequence ID" value="GBM11297.1"/>
    <property type="molecule type" value="Genomic_DNA"/>
</dbReference>